<evidence type="ECO:0000313" key="3">
    <source>
        <dbReference type="EMBL" id="KKZ64433.1"/>
    </source>
</evidence>
<proteinExistence type="predicted"/>
<keyword evidence="2" id="KW-0812">Transmembrane</keyword>
<dbReference type="Proteomes" id="UP000034164">
    <property type="component" value="Unassembled WGS sequence"/>
</dbReference>
<sequence>MASSSQRLLGESWASWSSEDADQSTCIDSDDEIYPEMDFLSSNPSTGPDNAVSFDGSLMQPTHFPQNASSMVSIPGPELIMPSIHEGYTPDGSWFVARPSTQAANPLGSRGPVSRDPPSRVPTESTRDNNNEKRVVDQVVSNKSPSTSRITDCLGNRRFHTKPLLLVGILLLIVGYLGKTSFSFITTVSTSRMQQPGPDAFSRVKPPRRYQLILDFHARLGQLLNPSNEAASLLPMLLKDGESEIVDLCGIWADDMGSKHELEFECNNALVVIRQARELIGSLFWRRGSVALDDIDRELARIKILLASSSVNEFDSLGDRIMAALNLHSKRPTSKQAISEAWYRQAETALELAVSKQVNQISHVHELLNLFHTRLQPISEIVSNSRTEEEATRCGSHYTGGERDTSLASFLKNIRCTVEGSLTLLLPFSPKGPRPATYINGAVKQTIREKLRRADEKRQTAAMVANTLVTQLKDLQRDWERDLVHFT</sequence>
<keyword evidence="2" id="KW-0472">Membrane</keyword>
<feature type="transmembrane region" description="Helical" evidence="2">
    <location>
        <begin position="164"/>
        <end position="185"/>
    </location>
</feature>
<name>A0A0G2I261_9EURO</name>
<dbReference type="EMBL" id="LCZI01000792">
    <property type="protein sequence ID" value="KKZ64433.1"/>
    <property type="molecule type" value="Genomic_DNA"/>
</dbReference>
<evidence type="ECO:0000256" key="2">
    <source>
        <dbReference type="SAM" id="Phobius"/>
    </source>
</evidence>
<evidence type="ECO:0000313" key="4">
    <source>
        <dbReference type="Proteomes" id="UP000034164"/>
    </source>
</evidence>
<comment type="caution">
    <text evidence="3">The sequence shown here is derived from an EMBL/GenBank/DDBJ whole genome shotgun (WGS) entry which is preliminary data.</text>
</comment>
<feature type="region of interest" description="Disordered" evidence="1">
    <location>
        <begin position="1"/>
        <end position="50"/>
    </location>
</feature>
<reference evidence="4" key="1">
    <citation type="journal article" date="2015" name="PLoS Genet.">
        <title>The dynamic genome and transcriptome of the human fungal pathogen Blastomyces and close relative Emmonsia.</title>
        <authorList>
            <person name="Munoz J.F."/>
            <person name="Gauthier G.M."/>
            <person name="Desjardins C.A."/>
            <person name="Gallo J.E."/>
            <person name="Holder J."/>
            <person name="Sullivan T.D."/>
            <person name="Marty A.J."/>
            <person name="Carmen J.C."/>
            <person name="Chen Z."/>
            <person name="Ding L."/>
            <person name="Gujja S."/>
            <person name="Magrini V."/>
            <person name="Misas E."/>
            <person name="Mitreva M."/>
            <person name="Priest M."/>
            <person name="Saif S."/>
            <person name="Whiston E.A."/>
            <person name="Young S."/>
            <person name="Zeng Q."/>
            <person name="Goldman W.E."/>
            <person name="Mardis E.R."/>
            <person name="Taylor J.W."/>
            <person name="McEwen J.G."/>
            <person name="Clay O.K."/>
            <person name="Klein B.S."/>
            <person name="Cuomo C.A."/>
        </authorList>
    </citation>
    <scope>NUCLEOTIDE SEQUENCE [LARGE SCALE GENOMIC DNA]</scope>
    <source>
        <strain evidence="4">UAMH 3008</strain>
    </source>
</reference>
<dbReference type="VEuPathDB" id="FungiDB:EMCG_09591"/>
<keyword evidence="2" id="KW-1133">Transmembrane helix</keyword>
<dbReference type="OrthoDB" id="4179406at2759"/>
<protein>
    <submittedName>
        <fullName evidence="3">Uncharacterized protein</fullName>
    </submittedName>
</protein>
<feature type="compositionally biased region" description="Polar residues" evidence="1">
    <location>
        <begin position="14"/>
        <end position="27"/>
    </location>
</feature>
<accession>A0A0G2I261</accession>
<dbReference type="AlphaFoldDB" id="A0A0G2I261"/>
<organism evidence="3 4">
    <name type="scientific">[Emmonsia] crescens</name>
    <dbReference type="NCBI Taxonomy" id="73230"/>
    <lineage>
        <taxon>Eukaryota</taxon>
        <taxon>Fungi</taxon>
        <taxon>Dikarya</taxon>
        <taxon>Ascomycota</taxon>
        <taxon>Pezizomycotina</taxon>
        <taxon>Eurotiomycetes</taxon>
        <taxon>Eurotiomycetidae</taxon>
        <taxon>Onygenales</taxon>
        <taxon>Ajellomycetaceae</taxon>
        <taxon>Emergomyces</taxon>
    </lineage>
</organism>
<gene>
    <name evidence="3" type="ORF">EMCG_09591</name>
</gene>
<evidence type="ECO:0000256" key="1">
    <source>
        <dbReference type="SAM" id="MobiDB-lite"/>
    </source>
</evidence>
<feature type="region of interest" description="Disordered" evidence="1">
    <location>
        <begin position="102"/>
        <end position="132"/>
    </location>
</feature>